<keyword evidence="3" id="KW-1185">Reference proteome</keyword>
<feature type="region of interest" description="Disordered" evidence="1">
    <location>
        <begin position="393"/>
        <end position="424"/>
    </location>
</feature>
<evidence type="ECO:0000313" key="2">
    <source>
        <dbReference type="EMBL" id="KAF5379203.1"/>
    </source>
</evidence>
<dbReference type="InterPro" id="IPR025332">
    <property type="entry name" value="DUF4238"/>
</dbReference>
<dbReference type="AlphaFoldDB" id="A0A8H5H9G7"/>
<accession>A0A8H5H9G7</accession>
<sequence>MPQSKPVAGPRVPLATEAKDQYHHFIPRFILRRYYANSSSSESSGQRKPRRKFQTPEERDAETVLFYDIPSLILSSQPLSKVYGVQNLYRDVSAQDINELEKSLSILENHAARIINTLHQHTQGDFTLKRKDLYYLRKFLFVMHYRQSKLSNSYFQEDHPENRPLVPWIRNFKKEHDLKTSTDLWLFTIRYYMDTPHSEICQHAEKTYEKYGRNVLDRGMVDPNMEHYNALAYALQAQDYFLGFWEAPEGTEFILGHNGFGIWEGNSFPLSMMHRIFVVGPRFAVVLRHNNMLPLNIRNQRFLNTDFKDIKHGLPRITSMDPAAENDADVFAFKITHLTKAQMQAFNSVILSNVRKDGSITFLSKEYVLAVLQAHHASSEYASDRLRYAPLITTLSTPDPSGPPDPPWPSTDSPSLVASLSPADPSLSTSNTNLYAMVYNFSNLGCKPWIGGNRSNAPSNKNKSLNDAPGILMEYRAIMQMPVLIFRRQPIVRPTDPNIEFVRVLNDIQNGSLTFPSRYDKAYRLFNMCNMEIHAGNPFETEVRRMSASVISRFRSILKPPPRNFVAKPHARIVESLPELESATLFRNLHIVLARLNVNLDSDPRFLSQEIAGVVALKFLTWIARNRHDILLSLLPNIVVVKE</sequence>
<organism evidence="2 3">
    <name type="scientific">Tricholomella constricta</name>
    <dbReference type="NCBI Taxonomy" id="117010"/>
    <lineage>
        <taxon>Eukaryota</taxon>
        <taxon>Fungi</taxon>
        <taxon>Dikarya</taxon>
        <taxon>Basidiomycota</taxon>
        <taxon>Agaricomycotina</taxon>
        <taxon>Agaricomycetes</taxon>
        <taxon>Agaricomycetidae</taxon>
        <taxon>Agaricales</taxon>
        <taxon>Tricholomatineae</taxon>
        <taxon>Lyophyllaceae</taxon>
        <taxon>Tricholomella</taxon>
    </lineage>
</organism>
<comment type="caution">
    <text evidence="2">The sequence shown here is derived from an EMBL/GenBank/DDBJ whole genome shotgun (WGS) entry which is preliminary data.</text>
</comment>
<evidence type="ECO:0000313" key="3">
    <source>
        <dbReference type="Proteomes" id="UP000565441"/>
    </source>
</evidence>
<dbReference type="EMBL" id="JAACJP010000017">
    <property type="protein sequence ID" value="KAF5379203.1"/>
    <property type="molecule type" value="Genomic_DNA"/>
</dbReference>
<dbReference type="Proteomes" id="UP000565441">
    <property type="component" value="Unassembled WGS sequence"/>
</dbReference>
<name>A0A8H5H9G7_9AGAR</name>
<protein>
    <submittedName>
        <fullName evidence="2">Uncharacterized protein</fullName>
    </submittedName>
</protein>
<evidence type="ECO:0000256" key="1">
    <source>
        <dbReference type="SAM" id="MobiDB-lite"/>
    </source>
</evidence>
<gene>
    <name evidence="2" type="ORF">D9615_005924</name>
</gene>
<dbReference type="OrthoDB" id="5340163at2759"/>
<feature type="compositionally biased region" description="Pro residues" evidence="1">
    <location>
        <begin position="400"/>
        <end position="409"/>
    </location>
</feature>
<proteinExistence type="predicted"/>
<reference evidence="2 3" key="1">
    <citation type="journal article" date="2020" name="ISME J.">
        <title>Uncovering the hidden diversity of litter-decomposition mechanisms in mushroom-forming fungi.</title>
        <authorList>
            <person name="Floudas D."/>
            <person name="Bentzer J."/>
            <person name="Ahren D."/>
            <person name="Johansson T."/>
            <person name="Persson P."/>
            <person name="Tunlid A."/>
        </authorList>
    </citation>
    <scope>NUCLEOTIDE SEQUENCE [LARGE SCALE GENOMIC DNA]</scope>
    <source>
        <strain evidence="2 3">CBS 661.87</strain>
    </source>
</reference>
<dbReference type="Pfam" id="PF14022">
    <property type="entry name" value="DUF4238"/>
    <property type="match status" value="1"/>
</dbReference>